<comment type="caution">
    <text evidence="3">The sequence shown here is derived from an EMBL/GenBank/DDBJ whole genome shotgun (WGS) entry which is preliminary data.</text>
</comment>
<feature type="domain" description="H repeat-associated protein N-terminal" evidence="2">
    <location>
        <begin position="32"/>
        <end position="121"/>
    </location>
</feature>
<evidence type="ECO:0000313" key="4">
    <source>
        <dbReference type="Proteomes" id="UP001592528"/>
    </source>
</evidence>
<feature type="transmembrane region" description="Helical" evidence="1">
    <location>
        <begin position="49"/>
        <end position="71"/>
    </location>
</feature>
<dbReference type="Pfam" id="PF13808">
    <property type="entry name" value="DDE_Tnp_1_assoc"/>
    <property type="match status" value="1"/>
</dbReference>
<keyword evidence="1" id="KW-1133">Transmembrane helix</keyword>
<evidence type="ECO:0000313" key="3">
    <source>
        <dbReference type="EMBL" id="MFC1406975.1"/>
    </source>
</evidence>
<dbReference type="RefSeq" id="WP_232242735.1">
    <property type="nucleotide sequence ID" value="NZ_JBHEZZ010000036.1"/>
</dbReference>
<gene>
    <name evidence="3" type="ORF">ACEZDJ_37400</name>
</gene>
<name>A0ABV6UZT3_9ACTN</name>
<reference evidence="3 4" key="1">
    <citation type="submission" date="2024-09" db="EMBL/GenBank/DDBJ databases">
        <authorList>
            <person name="Lee S.D."/>
        </authorList>
    </citation>
    <scope>NUCLEOTIDE SEQUENCE [LARGE SCALE GENOMIC DNA]</scope>
    <source>
        <strain evidence="3 4">N1-5</strain>
    </source>
</reference>
<dbReference type="Proteomes" id="UP001592528">
    <property type="component" value="Unassembled WGS sequence"/>
</dbReference>
<proteinExistence type="predicted"/>
<protein>
    <submittedName>
        <fullName evidence="3">Transposase family protein</fullName>
    </submittedName>
</protein>
<keyword evidence="1" id="KW-0812">Transmembrane</keyword>
<evidence type="ECO:0000259" key="2">
    <source>
        <dbReference type="Pfam" id="PF13808"/>
    </source>
</evidence>
<evidence type="ECO:0000256" key="1">
    <source>
        <dbReference type="SAM" id="Phobius"/>
    </source>
</evidence>
<dbReference type="EMBL" id="JBHEZZ010000036">
    <property type="protein sequence ID" value="MFC1406975.1"/>
    <property type="molecule type" value="Genomic_DNA"/>
</dbReference>
<organism evidence="3 4">
    <name type="scientific">Streptacidiphilus cavernicola</name>
    <dbReference type="NCBI Taxonomy" id="3342716"/>
    <lineage>
        <taxon>Bacteria</taxon>
        <taxon>Bacillati</taxon>
        <taxon>Actinomycetota</taxon>
        <taxon>Actinomycetes</taxon>
        <taxon>Kitasatosporales</taxon>
        <taxon>Streptomycetaceae</taxon>
        <taxon>Streptacidiphilus</taxon>
    </lineage>
</organism>
<keyword evidence="1" id="KW-0472">Membrane</keyword>
<sequence length="123" mass="12870">MPADASSLILPALDQLRERPEIGPGEVPGLLERLAQVPDPRNPRGVRHALAVVLALTACAVLAGATSLLAVGEWIADAPPFVLDRLGVRPDPVLPRQLVPAEATVRQLLARVDGDALDRAVGG</sequence>
<dbReference type="InterPro" id="IPR032806">
    <property type="entry name" value="YbfD_N"/>
</dbReference>
<accession>A0ABV6UZT3</accession>
<keyword evidence="4" id="KW-1185">Reference proteome</keyword>